<gene>
    <name evidence="2" type="ORF">G9H71_20075</name>
</gene>
<dbReference type="Proteomes" id="UP000800981">
    <property type="component" value="Unassembled WGS sequence"/>
</dbReference>
<feature type="region of interest" description="Disordered" evidence="1">
    <location>
        <begin position="1"/>
        <end position="22"/>
    </location>
</feature>
<keyword evidence="3" id="KW-1185">Reference proteome</keyword>
<dbReference type="RefSeq" id="WP_166284560.1">
    <property type="nucleotide sequence ID" value="NZ_JAANNP010000090.1"/>
</dbReference>
<dbReference type="EMBL" id="JAANNP010000090">
    <property type="protein sequence ID" value="NHC16087.1"/>
    <property type="molecule type" value="Genomic_DNA"/>
</dbReference>
<sequence>MRTQHQRGRAPLGRTPSGTPGSWRLEDFWPGRRGHAFDEACPGRSTFPCRLRG</sequence>
<organism evidence="2 3">
    <name type="scientific">Motilibacter deserti</name>
    <dbReference type="NCBI Taxonomy" id="2714956"/>
    <lineage>
        <taxon>Bacteria</taxon>
        <taxon>Bacillati</taxon>
        <taxon>Actinomycetota</taxon>
        <taxon>Actinomycetes</taxon>
        <taxon>Motilibacterales</taxon>
        <taxon>Motilibacteraceae</taxon>
        <taxon>Motilibacter</taxon>
    </lineage>
</organism>
<reference evidence="2 3" key="1">
    <citation type="submission" date="2020-03" db="EMBL/GenBank/DDBJ databases">
        <title>Two novel Motilibacter sp.</title>
        <authorList>
            <person name="Liu S."/>
        </authorList>
    </citation>
    <scope>NUCLEOTIDE SEQUENCE [LARGE SCALE GENOMIC DNA]</scope>
    <source>
        <strain evidence="2 3">E257</strain>
    </source>
</reference>
<accession>A0ABX0GZ53</accession>
<evidence type="ECO:0000313" key="3">
    <source>
        <dbReference type="Proteomes" id="UP000800981"/>
    </source>
</evidence>
<proteinExistence type="predicted"/>
<comment type="caution">
    <text evidence="2">The sequence shown here is derived from an EMBL/GenBank/DDBJ whole genome shotgun (WGS) entry which is preliminary data.</text>
</comment>
<evidence type="ECO:0000313" key="2">
    <source>
        <dbReference type="EMBL" id="NHC16087.1"/>
    </source>
</evidence>
<name>A0ABX0GZ53_9ACTN</name>
<evidence type="ECO:0000256" key="1">
    <source>
        <dbReference type="SAM" id="MobiDB-lite"/>
    </source>
</evidence>
<protein>
    <submittedName>
        <fullName evidence="2">Uncharacterized protein</fullName>
    </submittedName>
</protein>